<evidence type="ECO:0000313" key="1">
    <source>
        <dbReference type="EMBL" id="KIK16727.1"/>
    </source>
</evidence>
<dbReference type="AlphaFoldDB" id="A0A0C9Z2U0"/>
<dbReference type="HOGENOM" id="CLU_2961716_0_0_1"/>
<organism evidence="1 2">
    <name type="scientific">Pisolithus microcarpus 441</name>
    <dbReference type="NCBI Taxonomy" id="765257"/>
    <lineage>
        <taxon>Eukaryota</taxon>
        <taxon>Fungi</taxon>
        <taxon>Dikarya</taxon>
        <taxon>Basidiomycota</taxon>
        <taxon>Agaricomycotina</taxon>
        <taxon>Agaricomycetes</taxon>
        <taxon>Agaricomycetidae</taxon>
        <taxon>Boletales</taxon>
        <taxon>Sclerodermatineae</taxon>
        <taxon>Pisolithaceae</taxon>
        <taxon>Pisolithus</taxon>
    </lineage>
</organism>
<dbReference type="Proteomes" id="UP000054018">
    <property type="component" value="Unassembled WGS sequence"/>
</dbReference>
<protein>
    <submittedName>
        <fullName evidence="1">Uncharacterized protein</fullName>
    </submittedName>
</protein>
<proteinExistence type="predicted"/>
<reference evidence="1 2" key="1">
    <citation type="submission" date="2014-04" db="EMBL/GenBank/DDBJ databases">
        <authorList>
            <consortium name="DOE Joint Genome Institute"/>
            <person name="Kuo A."/>
            <person name="Kohler A."/>
            <person name="Costa M.D."/>
            <person name="Nagy L.G."/>
            <person name="Floudas D."/>
            <person name="Copeland A."/>
            <person name="Barry K.W."/>
            <person name="Cichocki N."/>
            <person name="Veneault-Fourrey C."/>
            <person name="LaButti K."/>
            <person name="Lindquist E.A."/>
            <person name="Lipzen A."/>
            <person name="Lundell T."/>
            <person name="Morin E."/>
            <person name="Murat C."/>
            <person name="Sun H."/>
            <person name="Tunlid A."/>
            <person name="Henrissat B."/>
            <person name="Grigoriev I.V."/>
            <person name="Hibbett D.S."/>
            <person name="Martin F."/>
            <person name="Nordberg H.P."/>
            <person name="Cantor M.N."/>
            <person name="Hua S.X."/>
        </authorList>
    </citation>
    <scope>NUCLEOTIDE SEQUENCE [LARGE SCALE GENOMIC DNA]</scope>
    <source>
        <strain evidence="1 2">441</strain>
    </source>
</reference>
<sequence length="59" mass="6983">MCHTSGFMIRPQPSFLVPAFTYVSKIDDPTLPFERALARPSSRDAWLYFWILFRTPWSM</sequence>
<dbReference type="EMBL" id="KN833849">
    <property type="protein sequence ID" value="KIK16727.1"/>
    <property type="molecule type" value="Genomic_DNA"/>
</dbReference>
<accession>A0A0C9Z2U0</accession>
<reference evidence="2" key="2">
    <citation type="submission" date="2015-01" db="EMBL/GenBank/DDBJ databases">
        <title>Evolutionary Origins and Diversification of the Mycorrhizal Mutualists.</title>
        <authorList>
            <consortium name="DOE Joint Genome Institute"/>
            <consortium name="Mycorrhizal Genomics Consortium"/>
            <person name="Kohler A."/>
            <person name="Kuo A."/>
            <person name="Nagy L.G."/>
            <person name="Floudas D."/>
            <person name="Copeland A."/>
            <person name="Barry K.W."/>
            <person name="Cichocki N."/>
            <person name="Veneault-Fourrey C."/>
            <person name="LaButti K."/>
            <person name="Lindquist E.A."/>
            <person name="Lipzen A."/>
            <person name="Lundell T."/>
            <person name="Morin E."/>
            <person name="Murat C."/>
            <person name="Riley R."/>
            <person name="Ohm R."/>
            <person name="Sun H."/>
            <person name="Tunlid A."/>
            <person name="Henrissat B."/>
            <person name="Grigoriev I.V."/>
            <person name="Hibbett D.S."/>
            <person name="Martin F."/>
        </authorList>
    </citation>
    <scope>NUCLEOTIDE SEQUENCE [LARGE SCALE GENOMIC DNA]</scope>
    <source>
        <strain evidence="2">441</strain>
    </source>
</reference>
<name>A0A0C9Z2U0_9AGAM</name>
<keyword evidence="2" id="KW-1185">Reference proteome</keyword>
<gene>
    <name evidence="1" type="ORF">PISMIDRAFT_686120</name>
</gene>
<evidence type="ECO:0000313" key="2">
    <source>
        <dbReference type="Proteomes" id="UP000054018"/>
    </source>
</evidence>